<evidence type="ECO:0000256" key="4">
    <source>
        <dbReference type="ARBA" id="ARBA00022630"/>
    </source>
</evidence>
<dbReference type="GO" id="GO:0004368">
    <property type="term" value="F:glycerol-3-phosphate dehydrogenase (quinone) activity"/>
    <property type="evidence" value="ECO:0007669"/>
    <property type="project" value="UniProtKB-EC"/>
</dbReference>
<keyword evidence="8" id="KW-1185">Reference proteome</keyword>
<dbReference type="GO" id="GO:0005739">
    <property type="term" value="C:mitochondrion"/>
    <property type="evidence" value="ECO:0007669"/>
    <property type="project" value="TreeGrafter"/>
</dbReference>
<protein>
    <recommendedName>
        <fullName evidence="3">glycerol-3-phosphate dehydrogenase</fullName>
        <ecNumber evidence="3">1.1.5.3</ecNumber>
    </recommendedName>
</protein>
<feature type="domain" description="FAD dependent oxidoreductase" evidence="7">
    <location>
        <begin position="44"/>
        <end position="138"/>
    </location>
</feature>
<evidence type="ECO:0000256" key="3">
    <source>
        <dbReference type="ARBA" id="ARBA00013029"/>
    </source>
</evidence>
<keyword evidence="6" id="KW-0560">Oxidoreductase</keyword>
<dbReference type="Gene3D" id="3.50.50.60">
    <property type="entry name" value="FAD/NAD(P)-binding domain"/>
    <property type="match status" value="2"/>
</dbReference>
<dbReference type="Proteomes" id="UP000887564">
    <property type="component" value="Unplaced"/>
</dbReference>
<dbReference type="PANTHER" id="PTHR11985:SF15">
    <property type="entry name" value="GLYCEROL-3-PHOSPHATE DEHYDROGENASE, MITOCHONDRIAL"/>
    <property type="match status" value="1"/>
</dbReference>
<dbReference type="GO" id="GO:0006072">
    <property type="term" value="P:glycerol-3-phosphate metabolic process"/>
    <property type="evidence" value="ECO:0007669"/>
    <property type="project" value="InterPro"/>
</dbReference>
<dbReference type="SUPFAM" id="SSF51905">
    <property type="entry name" value="FAD/NAD(P)-binding domain"/>
    <property type="match status" value="1"/>
</dbReference>
<dbReference type="PANTHER" id="PTHR11985">
    <property type="entry name" value="GLYCEROL-3-PHOSPHATE DEHYDROGENASE"/>
    <property type="match status" value="1"/>
</dbReference>
<evidence type="ECO:0000256" key="5">
    <source>
        <dbReference type="ARBA" id="ARBA00022827"/>
    </source>
</evidence>
<comment type="cofactor">
    <cofactor evidence="1">
        <name>FAD</name>
        <dbReference type="ChEBI" id="CHEBI:57692"/>
    </cofactor>
</comment>
<sequence length="164" mass="18280">MVREALFERANLLHCAPHLSYPLPIMLPIYNSYYINKEQALERQHNDARMNLSIVLTAIRQGAKAVNHTKLTGDEWDIKAKAVVNATGPFTDSLRLMADPDTKPICQPSAGVHIVLPGYYRMTVAGTTDAPMPVTFHPGPADIDIEFILQEIRTYLSDDVTGDF</sequence>
<dbReference type="EC" id="1.1.5.3" evidence="3"/>
<dbReference type="WBParaSite" id="PEQ_0000137901-mRNA-1">
    <property type="protein sequence ID" value="PEQ_0000137901-mRNA-1"/>
    <property type="gene ID" value="PEQ_0000137901"/>
</dbReference>
<keyword evidence="5" id="KW-0274">FAD</keyword>
<dbReference type="Pfam" id="PF01266">
    <property type="entry name" value="DAO"/>
    <property type="match status" value="1"/>
</dbReference>
<organism evidence="8 9">
    <name type="scientific">Parascaris equorum</name>
    <name type="common">Equine roundworm</name>
    <dbReference type="NCBI Taxonomy" id="6256"/>
    <lineage>
        <taxon>Eukaryota</taxon>
        <taxon>Metazoa</taxon>
        <taxon>Ecdysozoa</taxon>
        <taxon>Nematoda</taxon>
        <taxon>Chromadorea</taxon>
        <taxon>Rhabditida</taxon>
        <taxon>Spirurina</taxon>
        <taxon>Ascaridomorpha</taxon>
        <taxon>Ascaridoidea</taxon>
        <taxon>Ascarididae</taxon>
        <taxon>Parascaris</taxon>
    </lineage>
</organism>
<dbReference type="InterPro" id="IPR006076">
    <property type="entry name" value="FAD-dep_OxRdtase"/>
</dbReference>
<dbReference type="AlphaFoldDB" id="A0A914R442"/>
<evidence type="ECO:0000256" key="1">
    <source>
        <dbReference type="ARBA" id="ARBA00001974"/>
    </source>
</evidence>
<keyword evidence="4" id="KW-0285">Flavoprotein</keyword>
<accession>A0A914R442</accession>
<dbReference type="InterPro" id="IPR000447">
    <property type="entry name" value="G3P_DH_FAD-dep"/>
</dbReference>
<evidence type="ECO:0000256" key="2">
    <source>
        <dbReference type="ARBA" id="ARBA00007330"/>
    </source>
</evidence>
<evidence type="ECO:0000259" key="7">
    <source>
        <dbReference type="Pfam" id="PF01266"/>
    </source>
</evidence>
<evidence type="ECO:0000313" key="8">
    <source>
        <dbReference type="Proteomes" id="UP000887564"/>
    </source>
</evidence>
<dbReference type="InterPro" id="IPR036188">
    <property type="entry name" value="FAD/NAD-bd_sf"/>
</dbReference>
<name>A0A914R442_PAREQ</name>
<evidence type="ECO:0000256" key="6">
    <source>
        <dbReference type="ARBA" id="ARBA00023002"/>
    </source>
</evidence>
<evidence type="ECO:0000313" key="9">
    <source>
        <dbReference type="WBParaSite" id="PEQ_0000137901-mRNA-1"/>
    </source>
</evidence>
<comment type="similarity">
    <text evidence="2">Belongs to the FAD-dependent glycerol-3-phosphate dehydrogenase family.</text>
</comment>
<proteinExistence type="inferred from homology"/>
<reference evidence="9" key="1">
    <citation type="submission" date="2022-11" db="UniProtKB">
        <authorList>
            <consortium name="WormBaseParasite"/>
        </authorList>
    </citation>
    <scope>IDENTIFICATION</scope>
</reference>